<evidence type="ECO:0000256" key="5">
    <source>
        <dbReference type="HAMAP-Rule" id="MF_00299"/>
    </source>
</evidence>
<gene>
    <name evidence="5" type="primary">kptA</name>
    <name evidence="7" type="ORF">SAMN05216505_11184</name>
</gene>
<dbReference type="GO" id="GO:0003950">
    <property type="term" value="F:NAD+ poly-ADP-ribosyltransferase activity"/>
    <property type="evidence" value="ECO:0007669"/>
    <property type="project" value="InterPro"/>
</dbReference>
<dbReference type="InterPro" id="IPR022928">
    <property type="entry name" value="RNA_2'-PTrans_KptA"/>
</dbReference>
<keyword evidence="2 5" id="KW-0808">Transferase</keyword>
<dbReference type="EC" id="2.7.1.-" evidence="5"/>
<dbReference type="InterPro" id="IPR002745">
    <property type="entry name" value="Ptrans_KptA/Tpt1"/>
</dbReference>
<reference evidence="8" key="1">
    <citation type="submission" date="2016-10" db="EMBL/GenBank/DDBJ databases">
        <authorList>
            <person name="Varghese N."/>
            <person name="Submissions S."/>
        </authorList>
    </citation>
    <scope>NUCLEOTIDE SEQUENCE [LARGE SCALE GENOMIC DNA]</scope>
    <source>
        <strain evidence="8">CGMCC 4.3504</strain>
    </source>
</reference>
<dbReference type="SUPFAM" id="SSF56399">
    <property type="entry name" value="ADP-ribosylation"/>
    <property type="match status" value="1"/>
</dbReference>
<dbReference type="STRING" id="67344.SAMN05216505_11184"/>
<evidence type="ECO:0000256" key="1">
    <source>
        <dbReference type="ARBA" id="ARBA00009836"/>
    </source>
</evidence>
<comment type="function">
    <text evidence="4 5">Removes the 2'-phosphate from RNA via an intermediate in which the phosphate is ADP-ribosylated by NAD followed by a presumed transesterification to release the RNA and generate ADP-ribose 1''-2''-cyclic phosphate (APPR&gt;P). May function as an ADP-ribosylase.</text>
</comment>
<evidence type="ECO:0000313" key="7">
    <source>
        <dbReference type="EMBL" id="SDD73793.1"/>
    </source>
</evidence>
<sequence length="277" mass="30114">MRTGRSPGPPSADGTGAVRSEGRDRAERDGTAREPAVRAAREPAVRLSTGSADSSVDKQPSLWIKHLRQKQSRDPRLSRQAERMDERRTVKVSKYLARHLRHEPEALGLTPDGAGWVEIDTLIAAAAAHGFRFTRAELDHVVAAPDKRRFTVEGTRIRADQGHSIEIDLGLPPSVPPPYLFHGTVARHLAAIRTEGLLPMDRHDVHLSADRATATRVGARRGRPVVLSVDSAAMHRDGHVFRVSANGVWLTGAVPPGYLRFPEKHGRGGSPVADGTA</sequence>
<dbReference type="Proteomes" id="UP000182100">
    <property type="component" value="Unassembled WGS sequence"/>
</dbReference>
<dbReference type="EMBL" id="FMZK01000011">
    <property type="protein sequence ID" value="SDD73793.1"/>
    <property type="molecule type" value="Genomic_DNA"/>
</dbReference>
<evidence type="ECO:0000256" key="4">
    <source>
        <dbReference type="ARBA" id="ARBA00025212"/>
    </source>
</evidence>
<organism evidence="7 8">
    <name type="scientific">Streptomyces prasinopilosus</name>
    <dbReference type="NCBI Taxonomy" id="67344"/>
    <lineage>
        <taxon>Bacteria</taxon>
        <taxon>Bacillati</taxon>
        <taxon>Actinomycetota</taxon>
        <taxon>Actinomycetes</taxon>
        <taxon>Kitasatosporales</taxon>
        <taxon>Streptomycetaceae</taxon>
        <taxon>Streptomyces</taxon>
    </lineage>
</organism>
<evidence type="ECO:0000256" key="3">
    <source>
        <dbReference type="ARBA" id="ARBA00023027"/>
    </source>
</evidence>
<protein>
    <recommendedName>
        <fullName evidence="5">Probable RNA 2'-phosphotransferase</fullName>
        <ecNumber evidence="5">2.7.1.-</ecNumber>
    </recommendedName>
</protein>
<dbReference type="InterPro" id="IPR042080">
    <property type="entry name" value="RNA_2'-PTrans_N"/>
</dbReference>
<feature type="compositionally biased region" description="Polar residues" evidence="6">
    <location>
        <begin position="48"/>
        <end position="58"/>
    </location>
</feature>
<evidence type="ECO:0000313" key="8">
    <source>
        <dbReference type="Proteomes" id="UP000182100"/>
    </source>
</evidence>
<dbReference type="InterPro" id="IPR042081">
    <property type="entry name" value="RNA_2'-PTrans_C"/>
</dbReference>
<dbReference type="Gene3D" id="3.20.170.30">
    <property type="match status" value="1"/>
</dbReference>
<evidence type="ECO:0000256" key="6">
    <source>
        <dbReference type="SAM" id="MobiDB-lite"/>
    </source>
</evidence>
<dbReference type="GO" id="GO:0000215">
    <property type="term" value="F:tRNA 2'-phosphotransferase activity"/>
    <property type="evidence" value="ECO:0007669"/>
    <property type="project" value="TreeGrafter"/>
</dbReference>
<keyword evidence="3 5" id="KW-0520">NAD</keyword>
<name>A0A1G6X7G7_9ACTN</name>
<proteinExistence type="inferred from homology"/>
<feature type="region of interest" description="Disordered" evidence="6">
    <location>
        <begin position="1"/>
        <end position="62"/>
    </location>
</feature>
<dbReference type="AlphaFoldDB" id="A0A1G6X7G7"/>
<accession>A0A1G6X7G7</accession>
<keyword evidence="8" id="KW-1185">Reference proteome</keyword>
<evidence type="ECO:0000256" key="2">
    <source>
        <dbReference type="ARBA" id="ARBA00022679"/>
    </source>
</evidence>
<feature type="compositionally biased region" description="Basic and acidic residues" evidence="6">
    <location>
        <begin position="20"/>
        <end position="44"/>
    </location>
</feature>
<dbReference type="PANTHER" id="PTHR12684">
    <property type="entry name" value="PUTATIVE PHOSPHOTRANSFERASE"/>
    <property type="match status" value="1"/>
</dbReference>
<dbReference type="Gene3D" id="1.10.10.970">
    <property type="entry name" value="RNA 2'-phosphotransferase, Tpt1/KptA family, N-terminal domain"/>
    <property type="match status" value="1"/>
</dbReference>
<dbReference type="GO" id="GO:0006388">
    <property type="term" value="P:tRNA splicing, via endonucleolytic cleavage and ligation"/>
    <property type="evidence" value="ECO:0007669"/>
    <property type="project" value="UniProtKB-UniRule"/>
</dbReference>
<comment type="similarity">
    <text evidence="1 5">Belongs to the KptA/TPT1 family.</text>
</comment>
<dbReference type="HAMAP" id="MF_00299">
    <property type="entry name" value="KptA"/>
    <property type="match status" value="1"/>
</dbReference>
<dbReference type="NCBIfam" id="NF002014">
    <property type="entry name" value="PRK00819.1-4"/>
    <property type="match status" value="1"/>
</dbReference>
<dbReference type="Pfam" id="PF01885">
    <property type="entry name" value="PTS_2-RNA"/>
    <property type="match status" value="1"/>
</dbReference>
<dbReference type="PANTHER" id="PTHR12684:SF2">
    <property type="entry name" value="TRNA 2'-PHOSPHOTRANSFERASE 1"/>
    <property type="match status" value="1"/>
</dbReference>